<protein>
    <submittedName>
        <fullName evidence="1">Uncharacterized protein</fullName>
    </submittedName>
</protein>
<reference evidence="1" key="1">
    <citation type="submission" date="2015-06" db="EMBL/GenBank/DDBJ databases">
        <authorList>
            <person name="Joergensen T."/>
        </authorList>
    </citation>
    <scope>NUCLEOTIDE SEQUENCE</scope>
    <source>
        <plasmid evidence="1">pRGRH0131</plasmid>
    </source>
</reference>
<geneLocation type="plasmid" evidence="1">
    <name>pRGRH0131</name>
</geneLocation>
<keyword evidence="1" id="KW-0614">Plasmid</keyword>
<proteinExistence type="predicted"/>
<dbReference type="AlphaFoldDB" id="A0A0H5PXY7"/>
<dbReference type="EMBL" id="LN852821">
    <property type="protein sequence ID" value="CRY94019.1"/>
    <property type="molecule type" value="Genomic_DNA"/>
</dbReference>
<organism evidence="1">
    <name type="scientific">uncultured prokaryote</name>
    <dbReference type="NCBI Taxonomy" id="198431"/>
    <lineage>
        <taxon>unclassified sequences</taxon>
        <taxon>environmental samples</taxon>
    </lineage>
</organism>
<sequence length="109" mass="12562">MTAIKDGRKEEIEVKWDSWISKSGAMFFELLTNIQANKPGWATYTEADYIFYGDAIKRLFYVFPVPAMRGYLKNHLGEYETRIATDFDRRTGATKKQSLGAIVPLVKFQ</sequence>
<accession>A0A0H5PXY7</accession>
<name>A0A0H5PXY7_9ZZZZ</name>
<reference evidence="1" key="2">
    <citation type="submission" date="2015-07" db="EMBL/GenBank/DDBJ databases">
        <title>Plasmids, circular viruses and viroids from rat gut.</title>
        <authorList>
            <person name="Jorgensen T.J."/>
            <person name="Hansen M.A."/>
            <person name="Xu Z."/>
            <person name="Tabak M.A."/>
            <person name="Sorensen S.J."/>
            <person name="Hansen L.H."/>
        </authorList>
    </citation>
    <scope>NUCLEOTIDE SEQUENCE</scope>
    <source>
        <plasmid evidence="1">pRGRH0131</plasmid>
    </source>
</reference>
<evidence type="ECO:0000313" key="1">
    <source>
        <dbReference type="EMBL" id="CRY94019.1"/>
    </source>
</evidence>